<dbReference type="EMBL" id="JAFHLR010000017">
    <property type="protein sequence ID" value="KAG5481801.1"/>
    <property type="molecule type" value="Genomic_DNA"/>
</dbReference>
<keyword evidence="2" id="KW-1185">Reference proteome</keyword>
<protein>
    <submittedName>
        <fullName evidence="1">Uncharacterized protein</fullName>
    </submittedName>
</protein>
<dbReference type="KEGG" id="loi:92362721"/>
<reference evidence="2" key="1">
    <citation type="journal article" date="2021" name="Microbiol. Resour. Announc.">
        <title>LGAAP: Leishmaniinae Genome Assembly and Annotation Pipeline.</title>
        <authorList>
            <person name="Almutairi H."/>
            <person name="Urbaniak M.D."/>
            <person name="Bates M.D."/>
            <person name="Jariyapan N."/>
            <person name="Kwakye-Nuako G."/>
            <person name="Thomaz-Soccol V."/>
            <person name="Al-Salem W.S."/>
            <person name="Dillon R.J."/>
            <person name="Bates P.A."/>
            <person name="Gatherer D."/>
        </authorList>
    </citation>
    <scope>NUCLEOTIDE SEQUENCE [LARGE SCALE GENOMIC DNA]</scope>
</reference>
<organism evidence="1 2">
    <name type="scientific">Leishmania orientalis</name>
    <dbReference type="NCBI Taxonomy" id="2249476"/>
    <lineage>
        <taxon>Eukaryota</taxon>
        <taxon>Discoba</taxon>
        <taxon>Euglenozoa</taxon>
        <taxon>Kinetoplastea</taxon>
        <taxon>Metakinetoplastina</taxon>
        <taxon>Trypanosomatida</taxon>
        <taxon>Trypanosomatidae</taxon>
        <taxon>Leishmaniinae</taxon>
        <taxon>Leishmania</taxon>
    </lineage>
</organism>
<evidence type="ECO:0000313" key="2">
    <source>
        <dbReference type="Proteomes" id="UP000674143"/>
    </source>
</evidence>
<proteinExistence type="predicted"/>
<dbReference type="AlphaFoldDB" id="A0A836GUY4"/>
<dbReference type="GeneID" id="92362721"/>
<dbReference type="Proteomes" id="UP000674143">
    <property type="component" value="Unassembled WGS sequence"/>
</dbReference>
<reference evidence="2" key="2">
    <citation type="journal article" date="2021" name="Sci. Data">
        <title>Chromosome-scale genome sequencing, assembly and annotation of six genomes from subfamily Leishmaniinae.</title>
        <authorList>
            <person name="Almutairi H."/>
            <person name="Urbaniak M.D."/>
            <person name="Bates M.D."/>
            <person name="Jariyapan N."/>
            <person name="Kwakye-Nuako G."/>
            <person name="Thomaz Soccol V."/>
            <person name="Al-Salem W.S."/>
            <person name="Dillon R.J."/>
            <person name="Bates P.A."/>
            <person name="Gatherer D."/>
        </authorList>
    </citation>
    <scope>NUCLEOTIDE SEQUENCE [LARGE SCALE GENOMIC DNA]</scope>
</reference>
<sequence>MKYILRAVAAAAAFTATLAVFVLITERVPNGSYCGRYASDLVVGNVSVRYEERDFDLTMKGLGMNLNCKKEKFEYDMATHHLLVLGINDPRDCIGSVIKSTGLSLDVTYDPTLDIITLDFGFTRILCKKCATLSYFRGVL</sequence>
<comment type="caution">
    <text evidence="1">The sequence shown here is derived from an EMBL/GenBank/DDBJ whole genome shotgun (WGS) entry which is preliminary data.</text>
</comment>
<evidence type="ECO:0000313" key="1">
    <source>
        <dbReference type="EMBL" id="KAG5481801.1"/>
    </source>
</evidence>
<dbReference type="RefSeq" id="XP_067064161.1">
    <property type="nucleotide sequence ID" value="XM_067208787.1"/>
</dbReference>
<gene>
    <name evidence="1" type="ORF">LSCM4_06877</name>
</gene>
<name>A0A836GUY4_9TRYP</name>
<accession>A0A836GUY4</accession>